<evidence type="ECO:0000256" key="1">
    <source>
        <dbReference type="ARBA" id="ARBA00004141"/>
    </source>
</evidence>
<reference evidence="11" key="1">
    <citation type="submission" date="2017-02" db="EMBL/GenBank/DDBJ databases">
        <authorList>
            <person name="Dridi B."/>
        </authorList>
    </citation>
    <scope>NUCLEOTIDE SEQUENCE [LARGE SCALE GENOMIC DNA]</scope>
    <source>
        <strain evidence="11">B Co 03.10</strain>
    </source>
</reference>
<evidence type="ECO:0000259" key="9">
    <source>
        <dbReference type="Pfam" id="PF05154"/>
    </source>
</evidence>
<dbReference type="PANTHER" id="PTHR21016">
    <property type="entry name" value="BETA-AMYLOID BINDING PROTEIN-RELATED"/>
    <property type="match status" value="1"/>
</dbReference>
<sequence length="201" mass="21163">MSQQQQFGSGPYAAGRGTGPQGTIHYGAQARGPQQHQPQPQHPQAQHQALASIPQTSYGHSAYAQHGTGGAPSGYTPYATPLKSFVTTWLLSLFLGGWGIDRFYLGQPGLGVVKLLTGGGFGIWALIDLIMILAGAMRDSLGRPLAGYEQNRTMAIWVTVCIIIAQIVLVIVVYIVLFAAIAAVFAALLAMLGAVESATVS</sequence>
<dbReference type="GO" id="GO:0016020">
    <property type="term" value="C:membrane"/>
    <property type="evidence" value="ECO:0007669"/>
    <property type="project" value="UniProtKB-SubCell"/>
</dbReference>
<proteinExistence type="predicted"/>
<accession>A0A1X6XNV9</accession>
<evidence type="ECO:0000256" key="2">
    <source>
        <dbReference type="ARBA" id="ARBA00022692"/>
    </source>
</evidence>
<feature type="transmembrane region" description="Helical" evidence="8">
    <location>
        <begin position="156"/>
        <end position="189"/>
    </location>
</feature>
<dbReference type="PANTHER" id="PTHR21016:SF7">
    <property type="entry name" value="TM2 DOMAIN-CONTAINING PROTEIN 3"/>
    <property type="match status" value="1"/>
</dbReference>
<dbReference type="RefSeq" id="WP_087009158.1">
    <property type="nucleotide sequence ID" value="NZ_FWFF01000020.1"/>
</dbReference>
<evidence type="ECO:0000256" key="5">
    <source>
        <dbReference type="ARBA" id="ARBA00023136"/>
    </source>
</evidence>
<comment type="subcellular location">
    <subcellularLocation>
        <location evidence="1">Membrane</location>
        <topology evidence="1">Multi-pass membrane protein</topology>
    </subcellularLocation>
</comment>
<dbReference type="Pfam" id="PF05154">
    <property type="entry name" value="TM2"/>
    <property type="match status" value="1"/>
</dbReference>
<evidence type="ECO:0000256" key="8">
    <source>
        <dbReference type="SAM" id="Phobius"/>
    </source>
</evidence>
<evidence type="ECO:0000256" key="6">
    <source>
        <dbReference type="ARBA" id="ARBA00023180"/>
    </source>
</evidence>
<organism evidence="10 11">
    <name type="scientific">Brevibacterium yomogidense</name>
    <dbReference type="NCBI Taxonomy" id="946573"/>
    <lineage>
        <taxon>Bacteria</taxon>
        <taxon>Bacillati</taxon>
        <taxon>Actinomycetota</taxon>
        <taxon>Actinomycetes</taxon>
        <taxon>Micrococcales</taxon>
        <taxon>Brevibacteriaceae</taxon>
        <taxon>Brevibacterium</taxon>
    </lineage>
</organism>
<evidence type="ECO:0000313" key="10">
    <source>
        <dbReference type="EMBL" id="SLN00961.1"/>
    </source>
</evidence>
<dbReference type="InterPro" id="IPR007829">
    <property type="entry name" value="TM2"/>
</dbReference>
<keyword evidence="4 8" id="KW-1133">Transmembrane helix</keyword>
<feature type="domain" description="TM2" evidence="9">
    <location>
        <begin position="83"/>
        <end position="130"/>
    </location>
</feature>
<keyword evidence="11" id="KW-1185">Reference proteome</keyword>
<gene>
    <name evidence="10" type="ORF">FM105_13880</name>
</gene>
<evidence type="ECO:0000313" key="11">
    <source>
        <dbReference type="Proteomes" id="UP000196581"/>
    </source>
</evidence>
<feature type="transmembrane region" description="Helical" evidence="8">
    <location>
        <begin position="82"/>
        <end position="100"/>
    </location>
</feature>
<dbReference type="AlphaFoldDB" id="A0A1X6XNV9"/>
<protein>
    <recommendedName>
        <fullName evidence="9">TM2 domain-containing protein</fullName>
    </recommendedName>
</protein>
<keyword evidence="2 8" id="KW-0812">Transmembrane</keyword>
<keyword evidence="5 8" id="KW-0472">Membrane</keyword>
<evidence type="ECO:0000256" key="4">
    <source>
        <dbReference type="ARBA" id="ARBA00022989"/>
    </source>
</evidence>
<keyword evidence="6" id="KW-0325">Glycoprotein</keyword>
<evidence type="ECO:0000256" key="3">
    <source>
        <dbReference type="ARBA" id="ARBA00022729"/>
    </source>
</evidence>
<dbReference type="EMBL" id="FWFF01000020">
    <property type="protein sequence ID" value="SLN00961.1"/>
    <property type="molecule type" value="Genomic_DNA"/>
</dbReference>
<feature type="transmembrane region" description="Helical" evidence="8">
    <location>
        <begin position="112"/>
        <end position="136"/>
    </location>
</feature>
<feature type="compositionally biased region" description="Low complexity" evidence="7">
    <location>
        <begin position="28"/>
        <end position="49"/>
    </location>
</feature>
<name>A0A1X6XNV9_9MICO</name>
<keyword evidence="3" id="KW-0732">Signal</keyword>
<dbReference type="Proteomes" id="UP000196581">
    <property type="component" value="Unassembled WGS sequence"/>
</dbReference>
<dbReference type="InterPro" id="IPR050932">
    <property type="entry name" value="TM2D1-3-like"/>
</dbReference>
<feature type="region of interest" description="Disordered" evidence="7">
    <location>
        <begin position="1"/>
        <end position="50"/>
    </location>
</feature>
<evidence type="ECO:0000256" key="7">
    <source>
        <dbReference type="SAM" id="MobiDB-lite"/>
    </source>
</evidence>